<evidence type="ECO:0000313" key="2">
    <source>
        <dbReference type="Proteomes" id="UP000091857"/>
    </source>
</evidence>
<dbReference type="EMBL" id="CM004394">
    <property type="protein sequence ID" value="KAG8649335.1"/>
    <property type="molecule type" value="Genomic_DNA"/>
</dbReference>
<protein>
    <submittedName>
        <fullName evidence="1">Uncharacterized protein</fullName>
    </submittedName>
</protein>
<evidence type="ECO:0000313" key="1">
    <source>
        <dbReference type="EMBL" id="KAG8649335.1"/>
    </source>
</evidence>
<comment type="caution">
    <text evidence="1">The sequence shown here is derived from an EMBL/GenBank/DDBJ whole genome shotgun (WGS) entry which is preliminary data.</text>
</comment>
<accession>A0ACB7HAQ3</accession>
<gene>
    <name evidence="1" type="ORF">MANES_08G080900v8</name>
</gene>
<keyword evidence="2" id="KW-1185">Reference proteome</keyword>
<name>A0ACB7HAQ3_MANES</name>
<reference evidence="2" key="1">
    <citation type="journal article" date="2016" name="Nat. Biotechnol.">
        <title>Sequencing wild and cultivated cassava and related species reveals extensive interspecific hybridization and genetic diversity.</title>
        <authorList>
            <person name="Bredeson J.V."/>
            <person name="Lyons J.B."/>
            <person name="Prochnik S.E."/>
            <person name="Wu G.A."/>
            <person name="Ha C.M."/>
            <person name="Edsinger-Gonzales E."/>
            <person name="Grimwood J."/>
            <person name="Schmutz J."/>
            <person name="Rabbi I.Y."/>
            <person name="Egesi C."/>
            <person name="Nauluvula P."/>
            <person name="Lebot V."/>
            <person name="Ndunguru J."/>
            <person name="Mkamilo G."/>
            <person name="Bart R.S."/>
            <person name="Setter T.L."/>
            <person name="Gleadow R.M."/>
            <person name="Kulakow P."/>
            <person name="Ferguson M.E."/>
            <person name="Rounsley S."/>
            <person name="Rokhsar D.S."/>
        </authorList>
    </citation>
    <scope>NUCLEOTIDE SEQUENCE [LARGE SCALE GENOMIC DNA]</scope>
    <source>
        <strain evidence="2">cv. AM560-2</strain>
    </source>
</reference>
<dbReference type="Proteomes" id="UP000091857">
    <property type="component" value="Chromosome 8"/>
</dbReference>
<proteinExistence type="predicted"/>
<organism evidence="1 2">
    <name type="scientific">Manihot esculenta</name>
    <name type="common">Cassava</name>
    <name type="synonym">Jatropha manihot</name>
    <dbReference type="NCBI Taxonomy" id="3983"/>
    <lineage>
        <taxon>Eukaryota</taxon>
        <taxon>Viridiplantae</taxon>
        <taxon>Streptophyta</taxon>
        <taxon>Embryophyta</taxon>
        <taxon>Tracheophyta</taxon>
        <taxon>Spermatophyta</taxon>
        <taxon>Magnoliopsida</taxon>
        <taxon>eudicotyledons</taxon>
        <taxon>Gunneridae</taxon>
        <taxon>Pentapetalae</taxon>
        <taxon>rosids</taxon>
        <taxon>fabids</taxon>
        <taxon>Malpighiales</taxon>
        <taxon>Euphorbiaceae</taxon>
        <taxon>Crotonoideae</taxon>
        <taxon>Manihoteae</taxon>
        <taxon>Manihot</taxon>
    </lineage>
</organism>
<sequence>MKQASGFSLPVTIVILAIIYIYFSTLFVFIDGWFGLMSSPGIMNAIVFTALAIMCVMNYAFAIFTDPGSVPSTYAPNIEDANNTIHEIKRKGGDLRYCRKCSRFKPPRAHHCRICKRCVLRMDHHCVWINNCVGHANYKVFFIFVVYAVISCIYSLVLLIGSLTVDPEKDEQQNGGFSRSIYYHEGVRAMWLAEKGGNIYKHPYDIGAYENLTTVLGPSIFGWLCPVSEYIGSGLHFRTIYDEPPITSTSK</sequence>